<keyword evidence="1" id="KW-1133">Transmembrane helix</keyword>
<evidence type="ECO:0000256" key="1">
    <source>
        <dbReference type="SAM" id="Phobius"/>
    </source>
</evidence>
<keyword evidence="3" id="KW-1185">Reference proteome</keyword>
<feature type="transmembrane region" description="Helical" evidence="1">
    <location>
        <begin position="6"/>
        <end position="26"/>
    </location>
</feature>
<organism evidence="2 3">
    <name type="scientific">Neobacillus bataviensis</name>
    <dbReference type="NCBI Taxonomy" id="220685"/>
    <lineage>
        <taxon>Bacteria</taxon>
        <taxon>Bacillati</taxon>
        <taxon>Bacillota</taxon>
        <taxon>Bacilli</taxon>
        <taxon>Bacillales</taxon>
        <taxon>Bacillaceae</taxon>
        <taxon>Neobacillus</taxon>
    </lineage>
</organism>
<evidence type="ECO:0000313" key="3">
    <source>
        <dbReference type="Proteomes" id="UP000319671"/>
    </source>
</evidence>
<keyword evidence="1" id="KW-0472">Membrane</keyword>
<proteinExistence type="predicted"/>
<dbReference type="RefSeq" id="WP_144562294.1">
    <property type="nucleotide sequence ID" value="NZ_VIVN01000001.1"/>
</dbReference>
<comment type="caution">
    <text evidence="2">The sequence shown here is derived from an EMBL/GenBank/DDBJ whole genome shotgun (WGS) entry which is preliminary data.</text>
</comment>
<keyword evidence="1" id="KW-0812">Transmembrane</keyword>
<reference evidence="2 3" key="1">
    <citation type="submission" date="2019-06" db="EMBL/GenBank/DDBJ databases">
        <title>Sorghum-associated microbial communities from plants grown in Nebraska, USA.</title>
        <authorList>
            <person name="Schachtman D."/>
        </authorList>
    </citation>
    <scope>NUCLEOTIDE SEQUENCE [LARGE SCALE GENOMIC DNA]</scope>
    <source>
        <strain evidence="2 3">2482</strain>
    </source>
</reference>
<dbReference type="Proteomes" id="UP000319671">
    <property type="component" value="Unassembled WGS sequence"/>
</dbReference>
<gene>
    <name evidence="2" type="ORF">FB550_101656</name>
</gene>
<name>A0A561DZ33_9BACI</name>
<protein>
    <submittedName>
        <fullName evidence="2">Putative membrane protein</fullName>
    </submittedName>
</protein>
<evidence type="ECO:0000313" key="2">
    <source>
        <dbReference type="EMBL" id="TWE08629.1"/>
    </source>
</evidence>
<dbReference type="EMBL" id="VIVN01000001">
    <property type="protein sequence ID" value="TWE08629.1"/>
    <property type="molecule type" value="Genomic_DNA"/>
</dbReference>
<sequence length="73" mass="9063">MFWGYHSFHPIFGILFFILLFSFLFLRIFMWRRYRYQGCFGGREDAFSILQKRLVNGEINEEEYLRLKEVLKK</sequence>
<dbReference type="AlphaFoldDB" id="A0A561DZ33"/>
<accession>A0A561DZ33</accession>